<evidence type="ECO:0000313" key="3">
    <source>
        <dbReference type="Proteomes" id="UP001500420"/>
    </source>
</evidence>
<organism evidence="2 3">
    <name type="scientific">Natronoarchaeum mannanilyticum</name>
    <dbReference type="NCBI Taxonomy" id="926360"/>
    <lineage>
        <taxon>Archaea</taxon>
        <taxon>Methanobacteriati</taxon>
        <taxon>Methanobacteriota</taxon>
        <taxon>Stenosarchaea group</taxon>
        <taxon>Halobacteria</taxon>
        <taxon>Halobacteriales</taxon>
        <taxon>Natronoarchaeaceae</taxon>
    </lineage>
</organism>
<protein>
    <submittedName>
        <fullName evidence="2">Uncharacterized protein</fullName>
    </submittedName>
</protein>
<evidence type="ECO:0000313" key="2">
    <source>
        <dbReference type="EMBL" id="GAA0676186.1"/>
    </source>
</evidence>
<evidence type="ECO:0000256" key="1">
    <source>
        <dbReference type="SAM" id="MobiDB-lite"/>
    </source>
</evidence>
<dbReference type="RefSeq" id="WP_343774372.1">
    <property type="nucleotide sequence ID" value="NZ_BAAADV010000005.1"/>
</dbReference>
<gene>
    <name evidence="2" type="ORF">GCM10009020_25000</name>
</gene>
<comment type="caution">
    <text evidence="2">The sequence shown here is derived from an EMBL/GenBank/DDBJ whole genome shotgun (WGS) entry which is preliminary data.</text>
</comment>
<accession>A0AAV3TDL6</accession>
<sequence length="266" mass="30289">MYDEIPFRDWEGQQLTKHTKTVKRETTGPTLKRDPQAAGFHEKEVDNEEQHYRYSTITSPGGGDLPLSTPLENRSSNGPDGAPAVLRSDAMVTSSETTIMADKVDRAVSSQRQRLYRRMWYLHHDLDIRPGKWDLGRESCYYAEDHRVGEYDNDQGRDYLCLTEAVLQAMELPGPVRARVRSMIVTENLNSLGGNRGLYDGIIGFSVLSLTEFLGLSEFAELKEREWWPLITEIADDLDVIGATGRNFRLLLDYVEEEYGGERHAN</sequence>
<feature type="region of interest" description="Disordered" evidence="1">
    <location>
        <begin position="18"/>
        <end position="84"/>
    </location>
</feature>
<proteinExistence type="predicted"/>
<dbReference type="EMBL" id="BAAADV010000005">
    <property type="protein sequence ID" value="GAA0676186.1"/>
    <property type="molecule type" value="Genomic_DNA"/>
</dbReference>
<name>A0AAV3TDL6_9EURY</name>
<dbReference type="Proteomes" id="UP001500420">
    <property type="component" value="Unassembled WGS sequence"/>
</dbReference>
<dbReference type="AlphaFoldDB" id="A0AAV3TDL6"/>
<reference evidence="2 3" key="1">
    <citation type="journal article" date="2019" name="Int. J. Syst. Evol. Microbiol.">
        <title>The Global Catalogue of Microorganisms (GCM) 10K type strain sequencing project: providing services to taxonomists for standard genome sequencing and annotation.</title>
        <authorList>
            <consortium name="The Broad Institute Genomics Platform"/>
            <consortium name="The Broad Institute Genome Sequencing Center for Infectious Disease"/>
            <person name="Wu L."/>
            <person name="Ma J."/>
        </authorList>
    </citation>
    <scope>NUCLEOTIDE SEQUENCE [LARGE SCALE GENOMIC DNA]</scope>
    <source>
        <strain evidence="2 3">JCM 16328</strain>
    </source>
</reference>
<keyword evidence="3" id="KW-1185">Reference proteome</keyword>
<feature type="compositionally biased region" description="Basic and acidic residues" evidence="1">
    <location>
        <begin position="22"/>
        <end position="52"/>
    </location>
</feature>